<dbReference type="RefSeq" id="WP_264506722.1">
    <property type="nucleotide sequence ID" value="NZ_JAPDFL010000001.1"/>
</dbReference>
<dbReference type="EMBL" id="JAPDFL010000001">
    <property type="protein sequence ID" value="MCW1933853.1"/>
    <property type="molecule type" value="Genomic_DNA"/>
</dbReference>
<dbReference type="InterPro" id="IPR013131">
    <property type="entry name" value="Mannitol_DH_N"/>
</dbReference>
<dbReference type="Proteomes" id="UP001208938">
    <property type="component" value="Unassembled WGS sequence"/>
</dbReference>
<evidence type="ECO:0000256" key="1">
    <source>
        <dbReference type="ARBA" id="ARBA00023002"/>
    </source>
</evidence>
<evidence type="ECO:0000256" key="2">
    <source>
        <dbReference type="ARBA" id="ARBA00023027"/>
    </source>
</evidence>
<proteinExistence type="predicted"/>
<dbReference type="PROSITE" id="PS00974">
    <property type="entry name" value="MANNITOL_DHGENASE"/>
    <property type="match status" value="1"/>
</dbReference>
<dbReference type="SUPFAM" id="SSF51735">
    <property type="entry name" value="NAD(P)-binding Rossmann-fold domains"/>
    <property type="match status" value="1"/>
</dbReference>
<dbReference type="PANTHER" id="PTHR43362:SF1">
    <property type="entry name" value="MANNITOL DEHYDROGENASE 2-RELATED"/>
    <property type="match status" value="1"/>
</dbReference>
<reference evidence="5 6" key="1">
    <citation type="submission" date="2022-10" db="EMBL/GenBank/DDBJ databases">
        <title>Pararhodobacter sp. nov., isolated from marine algae.</title>
        <authorList>
            <person name="Choi B.J."/>
            <person name="Kim J.M."/>
            <person name="Lee J.K."/>
            <person name="Choi D.G."/>
            <person name="Jeon C.O."/>
        </authorList>
    </citation>
    <scope>NUCLEOTIDE SEQUENCE [LARGE SCALE GENOMIC DNA]</scope>
    <source>
        <strain evidence="5 6">ZQ420</strain>
    </source>
</reference>
<keyword evidence="2" id="KW-0520">NAD</keyword>
<dbReference type="InterPro" id="IPR013118">
    <property type="entry name" value="Mannitol_DH_C"/>
</dbReference>
<dbReference type="InterPro" id="IPR036291">
    <property type="entry name" value="NAD(P)-bd_dom_sf"/>
</dbReference>
<dbReference type="InterPro" id="IPR008927">
    <property type="entry name" value="6-PGluconate_DH-like_C_sf"/>
</dbReference>
<dbReference type="PANTHER" id="PTHR43362">
    <property type="entry name" value="MANNITOL DEHYDROGENASE DSF1-RELATED"/>
    <property type="match status" value="1"/>
</dbReference>
<evidence type="ECO:0000259" key="4">
    <source>
        <dbReference type="Pfam" id="PF08125"/>
    </source>
</evidence>
<dbReference type="Pfam" id="PF01232">
    <property type="entry name" value="Mannitol_dh"/>
    <property type="match status" value="1"/>
</dbReference>
<comment type="caution">
    <text evidence="5">The sequence shown here is derived from an EMBL/GenBank/DDBJ whole genome shotgun (WGS) entry which is preliminary data.</text>
</comment>
<protein>
    <submittedName>
        <fullName evidence="5">Mannitol dehydrogenase family protein</fullName>
    </submittedName>
</protein>
<organism evidence="5 6">
    <name type="scientific">Pararhodobacter zhoushanensis</name>
    <dbReference type="NCBI Taxonomy" id="2479545"/>
    <lineage>
        <taxon>Bacteria</taxon>
        <taxon>Pseudomonadati</taxon>
        <taxon>Pseudomonadota</taxon>
        <taxon>Alphaproteobacteria</taxon>
        <taxon>Rhodobacterales</taxon>
        <taxon>Paracoccaceae</taxon>
        <taxon>Pararhodobacter</taxon>
    </lineage>
</organism>
<dbReference type="Pfam" id="PF08125">
    <property type="entry name" value="Mannitol_dh_C"/>
    <property type="match status" value="1"/>
</dbReference>
<dbReference type="InterPro" id="IPR000669">
    <property type="entry name" value="Mannitol_DH"/>
</dbReference>
<dbReference type="InterPro" id="IPR023027">
    <property type="entry name" value="Mannitol_DH_CS"/>
</dbReference>
<feature type="domain" description="Mannitol dehydrogenase C-terminal" evidence="4">
    <location>
        <begin position="286"/>
        <end position="474"/>
    </location>
</feature>
<dbReference type="InterPro" id="IPR050988">
    <property type="entry name" value="Mannitol_DH/Oxidoreductase"/>
</dbReference>
<keyword evidence="6" id="KW-1185">Reference proteome</keyword>
<dbReference type="SUPFAM" id="SSF48179">
    <property type="entry name" value="6-phosphogluconate dehydrogenase C-terminal domain-like"/>
    <property type="match status" value="1"/>
</dbReference>
<name>A0ABT3H2D4_9RHOB</name>
<dbReference type="PRINTS" id="PR00084">
    <property type="entry name" value="MTLDHDRGNASE"/>
</dbReference>
<evidence type="ECO:0000259" key="3">
    <source>
        <dbReference type="Pfam" id="PF01232"/>
    </source>
</evidence>
<dbReference type="Gene3D" id="3.40.50.720">
    <property type="entry name" value="NAD(P)-binding Rossmann-like Domain"/>
    <property type="match status" value="1"/>
</dbReference>
<sequence>MTVPLSQATLTTLPESVAAPGYDRAALTPGILHFGVGNFHRAHQAMYLDRLFAQGQSLDWALVGAGVFEGEKKGRAVLQAQDWLTTLVEQEADHSTARVLGSMIDYLEPADAPAIIARMAQADIRIVSLTITEGGYFLDAQDRFDPTHPAIVADAASPEAPKTAFGMMIAALKARRAAGIPPFTVMCCDNIPHNGVVTKNALCGLARLSDPAFADWIADNVAFPNAMVDRITPATGDRERAILAQDFGVTDGWPVFCEGFTQWVLEDNFPLGRPKLEAVGAQFVDDVAPFELMKLRILNGGHAVIAYPAGLMDIHFVHEAMEHPLIRAFLRKIEETEIMPQVPPVPDTDLPAYVALIERRFSNPKIGDTVRRLCLDGSNRQPKFIIPTLRDALKNGGAYSGLALECALWARYCAGVTDTGVPIDPNDPNWDRLVPVAQQARRRPQAWLEQDAIYGDLAGHAGFAAQFAHWLHMLWQDGTAKTLIRYVETG</sequence>
<feature type="domain" description="Mannitol dehydrogenase N-terminal" evidence="3">
    <location>
        <begin position="30"/>
        <end position="277"/>
    </location>
</feature>
<evidence type="ECO:0000313" key="6">
    <source>
        <dbReference type="Proteomes" id="UP001208938"/>
    </source>
</evidence>
<evidence type="ECO:0000313" key="5">
    <source>
        <dbReference type="EMBL" id="MCW1933853.1"/>
    </source>
</evidence>
<accession>A0ABT3H2D4</accession>
<dbReference type="InterPro" id="IPR013328">
    <property type="entry name" value="6PGD_dom2"/>
</dbReference>
<dbReference type="Gene3D" id="1.10.1040.10">
    <property type="entry name" value="N-(1-d-carboxylethyl)-l-norvaline Dehydrogenase, domain 2"/>
    <property type="match status" value="1"/>
</dbReference>
<gene>
    <name evidence="5" type="ORF">OKW52_16720</name>
</gene>
<keyword evidence="1" id="KW-0560">Oxidoreductase</keyword>